<accession>A0A4S3IXS6</accession>
<dbReference type="AlphaFoldDB" id="A0A4S3IXS6"/>
<dbReference type="Proteomes" id="UP000308092">
    <property type="component" value="Unassembled WGS sequence"/>
</dbReference>
<evidence type="ECO:0000256" key="1">
    <source>
        <dbReference type="SAM" id="Phobius"/>
    </source>
</evidence>
<keyword evidence="1" id="KW-1133">Transmembrane helix</keyword>
<keyword evidence="3" id="KW-1185">Reference proteome</keyword>
<comment type="caution">
    <text evidence="2">The sequence shown here is derived from an EMBL/GenBank/DDBJ whole genome shotgun (WGS) entry which is preliminary data.</text>
</comment>
<gene>
    <name evidence="2" type="ORF">EYZ11_013431</name>
</gene>
<sequence>MYPSNMILGVYDNKLLRKLEDKECVAGYACILLSFAFTAISAHDCFFSQRFLFVYI</sequence>
<name>A0A4S3IXS6_9EURO</name>
<dbReference type="VEuPathDB" id="FungiDB:EYZ11_013431"/>
<feature type="transmembrane region" description="Helical" evidence="1">
    <location>
        <begin position="25"/>
        <end position="47"/>
    </location>
</feature>
<keyword evidence="1" id="KW-0472">Membrane</keyword>
<evidence type="ECO:0000313" key="2">
    <source>
        <dbReference type="EMBL" id="THC87123.1"/>
    </source>
</evidence>
<protein>
    <submittedName>
        <fullName evidence="2">Uncharacterized protein</fullName>
    </submittedName>
</protein>
<reference evidence="2 3" key="1">
    <citation type="submission" date="2019-03" db="EMBL/GenBank/DDBJ databases">
        <title>The genome sequence of a newly discovered highly antifungal drug resistant Aspergillus species, Aspergillus tanneri NIH 1004.</title>
        <authorList>
            <person name="Mounaud S."/>
            <person name="Singh I."/>
            <person name="Joardar V."/>
            <person name="Pakala S."/>
            <person name="Pakala S."/>
            <person name="Venepally P."/>
            <person name="Hoover J."/>
            <person name="Nierman W."/>
            <person name="Chung J."/>
            <person name="Losada L."/>
        </authorList>
    </citation>
    <scope>NUCLEOTIDE SEQUENCE [LARGE SCALE GENOMIC DNA]</scope>
    <source>
        <strain evidence="2 3">NIH1004</strain>
    </source>
</reference>
<evidence type="ECO:0000313" key="3">
    <source>
        <dbReference type="Proteomes" id="UP000308092"/>
    </source>
</evidence>
<proteinExistence type="predicted"/>
<keyword evidence="1" id="KW-0812">Transmembrane</keyword>
<dbReference type="EMBL" id="SOSA01001467">
    <property type="protein sequence ID" value="THC87123.1"/>
    <property type="molecule type" value="Genomic_DNA"/>
</dbReference>
<organism evidence="2 3">
    <name type="scientific">Aspergillus tanneri</name>
    <dbReference type="NCBI Taxonomy" id="1220188"/>
    <lineage>
        <taxon>Eukaryota</taxon>
        <taxon>Fungi</taxon>
        <taxon>Dikarya</taxon>
        <taxon>Ascomycota</taxon>
        <taxon>Pezizomycotina</taxon>
        <taxon>Eurotiomycetes</taxon>
        <taxon>Eurotiomycetidae</taxon>
        <taxon>Eurotiales</taxon>
        <taxon>Aspergillaceae</taxon>
        <taxon>Aspergillus</taxon>
        <taxon>Aspergillus subgen. Circumdati</taxon>
    </lineage>
</organism>